<reference evidence="2" key="2">
    <citation type="submission" date="2025-08" db="UniProtKB">
        <authorList>
            <consortium name="RefSeq"/>
        </authorList>
    </citation>
    <scope>IDENTIFICATION</scope>
</reference>
<proteinExistence type="predicted"/>
<protein>
    <submittedName>
        <fullName evidence="2">Uncharacterized protein</fullName>
    </submittedName>
</protein>
<organism evidence="2">
    <name type="scientific">Aspergillus niger</name>
    <dbReference type="NCBI Taxonomy" id="5061"/>
    <lineage>
        <taxon>Eukaryota</taxon>
        <taxon>Fungi</taxon>
        <taxon>Dikarya</taxon>
        <taxon>Ascomycota</taxon>
        <taxon>Pezizomycotina</taxon>
        <taxon>Eurotiomycetes</taxon>
        <taxon>Eurotiomycetidae</taxon>
        <taxon>Eurotiales</taxon>
        <taxon>Aspergillaceae</taxon>
        <taxon>Aspergillus</taxon>
        <taxon>Aspergillus subgen. Circumdati</taxon>
    </lineage>
</organism>
<reference evidence="2" key="1">
    <citation type="submission" date="2025-02" db="EMBL/GenBank/DDBJ databases">
        <authorList>
            <consortium name="NCBI Genome Project"/>
        </authorList>
    </citation>
    <scope>NUCLEOTIDE SEQUENCE</scope>
</reference>
<keyword evidence="1" id="KW-0732">Signal</keyword>
<dbReference type="RefSeq" id="XP_059603764.1">
    <property type="nucleotide sequence ID" value="XM_059747997.1"/>
</dbReference>
<accession>A0AAJ8BUZ3</accession>
<evidence type="ECO:0000313" key="2">
    <source>
        <dbReference type="RefSeq" id="XP_059603764.1"/>
    </source>
</evidence>
<name>A0AAJ8BUZ3_ASPNG</name>
<dbReference type="VEuPathDB" id="FungiDB:An06g00180"/>
<evidence type="ECO:0000256" key="1">
    <source>
        <dbReference type="SAM" id="SignalP"/>
    </source>
</evidence>
<dbReference type="AlphaFoldDB" id="A0AAJ8BUZ3"/>
<dbReference type="GeneID" id="4981008"/>
<feature type="signal peptide" evidence="1">
    <location>
        <begin position="1"/>
        <end position="17"/>
    </location>
</feature>
<feature type="chain" id="PRO_5044818525" evidence="1">
    <location>
        <begin position="18"/>
        <end position="128"/>
    </location>
</feature>
<gene>
    <name evidence="2" type="ORF">An06g00180</name>
</gene>
<dbReference type="KEGG" id="ang:An06g00180"/>
<sequence>MVSFKALVLTMIPAVMAQNKTLIGTTSEFRVCTVDARPIYSDTFPTISITEPDLTQDEQINPVQRCCRLSPIWLTDYSSVETPHAPEATTRWDTGATAIRIAGSFRTLGTMGGRDLSEESVDGLINAT</sequence>